<organism evidence="1 2">
    <name type="scientific">Tanacetum coccineum</name>
    <dbReference type="NCBI Taxonomy" id="301880"/>
    <lineage>
        <taxon>Eukaryota</taxon>
        <taxon>Viridiplantae</taxon>
        <taxon>Streptophyta</taxon>
        <taxon>Embryophyta</taxon>
        <taxon>Tracheophyta</taxon>
        <taxon>Spermatophyta</taxon>
        <taxon>Magnoliopsida</taxon>
        <taxon>eudicotyledons</taxon>
        <taxon>Gunneridae</taxon>
        <taxon>Pentapetalae</taxon>
        <taxon>asterids</taxon>
        <taxon>campanulids</taxon>
        <taxon>Asterales</taxon>
        <taxon>Asteraceae</taxon>
        <taxon>Asteroideae</taxon>
        <taxon>Anthemideae</taxon>
        <taxon>Anthemidinae</taxon>
        <taxon>Tanacetum</taxon>
    </lineage>
</organism>
<dbReference type="EMBL" id="BQNB010014836">
    <property type="protein sequence ID" value="GJT32965.1"/>
    <property type="molecule type" value="Genomic_DNA"/>
</dbReference>
<reference evidence="1" key="2">
    <citation type="submission" date="2022-01" db="EMBL/GenBank/DDBJ databases">
        <authorList>
            <person name="Yamashiro T."/>
            <person name="Shiraishi A."/>
            <person name="Satake H."/>
            <person name="Nakayama K."/>
        </authorList>
    </citation>
    <scope>NUCLEOTIDE SEQUENCE</scope>
</reference>
<name>A0ABQ5D269_9ASTR</name>
<evidence type="ECO:0000313" key="2">
    <source>
        <dbReference type="Proteomes" id="UP001151760"/>
    </source>
</evidence>
<accession>A0ABQ5D269</accession>
<comment type="caution">
    <text evidence="1">The sequence shown here is derived from an EMBL/GenBank/DDBJ whole genome shotgun (WGS) entry which is preliminary data.</text>
</comment>
<sequence>MDNPNITIEKYIRLKEEKARRRGKVFNWETATYGKIWDIEDVHNLGSVETEFSAIVFNETLTSEATLSCEPMVSSINNDEIDFRISFDESDDEDCMPMGSCFNDLDYFNDIENEFPAIVYNDAQTSQSDLLTEPTLSPQHIDEFDLNDEASLSECDKEEQNDKDNDDDKIDIEHSSGDMSVIPLSNVINADVGAYAHGVLYKVEDIATYLVEYVKFLDDWEVDRYGNANLDYYSEDQYAVSIKEDTAYPCLHSPKTTKGMKINTPYPEDSIRRIQDMESI</sequence>
<keyword evidence="2" id="KW-1185">Reference proteome</keyword>
<dbReference type="Proteomes" id="UP001151760">
    <property type="component" value="Unassembled WGS sequence"/>
</dbReference>
<gene>
    <name evidence="1" type="ORF">Tco_0923384</name>
</gene>
<proteinExistence type="predicted"/>
<protein>
    <submittedName>
        <fullName evidence="1">Uncharacterized protein</fullName>
    </submittedName>
</protein>
<evidence type="ECO:0000313" key="1">
    <source>
        <dbReference type="EMBL" id="GJT32965.1"/>
    </source>
</evidence>
<reference evidence="1" key="1">
    <citation type="journal article" date="2022" name="Int. J. Mol. Sci.">
        <title>Draft Genome of Tanacetum Coccineum: Genomic Comparison of Closely Related Tanacetum-Family Plants.</title>
        <authorList>
            <person name="Yamashiro T."/>
            <person name="Shiraishi A."/>
            <person name="Nakayama K."/>
            <person name="Satake H."/>
        </authorList>
    </citation>
    <scope>NUCLEOTIDE SEQUENCE</scope>
</reference>